<evidence type="ECO:0000313" key="2">
    <source>
        <dbReference type="Proteomes" id="UP001152562"/>
    </source>
</evidence>
<dbReference type="EMBL" id="CALOZG010000042">
    <property type="protein sequence ID" value="CAH4034706.1"/>
    <property type="molecule type" value="Genomic_DNA"/>
</dbReference>
<dbReference type="AlphaFoldDB" id="A0A9P0XH72"/>
<dbReference type="Proteomes" id="UP001152562">
    <property type="component" value="Unassembled WGS sequence"/>
</dbReference>
<evidence type="ECO:0000313" key="1">
    <source>
        <dbReference type="EMBL" id="CAH4034706.1"/>
    </source>
</evidence>
<gene>
    <name evidence="1" type="ORF">PIBRA_LOCUS10865</name>
</gene>
<protein>
    <submittedName>
        <fullName evidence="1">Uncharacterized protein</fullName>
    </submittedName>
</protein>
<keyword evidence="2" id="KW-1185">Reference proteome</keyword>
<sequence>MRRTRMFPNIYLPFYFLPFFPFTFYPNGKEQAGMFAHGKGAADGVGAVVKRIPDAAVAQGHDVATIEDFFEVVKENTQNINIATIDEYYIIEKDLLIPLEKLLNLKGTMKVHMAKRN</sequence>
<organism evidence="1 2">
    <name type="scientific">Pieris brassicae</name>
    <name type="common">White butterfly</name>
    <name type="synonym">Large white butterfly</name>
    <dbReference type="NCBI Taxonomy" id="7116"/>
    <lineage>
        <taxon>Eukaryota</taxon>
        <taxon>Metazoa</taxon>
        <taxon>Ecdysozoa</taxon>
        <taxon>Arthropoda</taxon>
        <taxon>Hexapoda</taxon>
        <taxon>Insecta</taxon>
        <taxon>Pterygota</taxon>
        <taxon>Neoptera</taxon>
        <taxon>Endopterygota</taxon>
        <taxon>Lepidoptera</taxon>
        <taxon>Glossata</taxon>
        <taxon>Ditrysia</taxon>
        <taxon>Papilionoidea</taxon>
        <taxon>Pieridae</taxon>
        <taxon>Pierinae</taxon>
        <taxon>Pieris</taxon>
    </lineage>
</organism>
<comment type="caution">
    <text evidence="1">The sequence shown here is derived from an EMBL/GenBank/DDBJ whole genome shotgun (WGS) entry which is preliminary data.</text>
</comment>
<accession>A0A9P0XH72</accession>
<proteinExistence type="predicted"/>
<reference evidence="1" key="1">
    <citation type="submission" date="2022-05" db="EMBL/GenBank/DDBJ databases">
        <authorList>
            <person name="Okamura Y."/>
        </authorList>
    </citation>
    <scope>NUCLEOTIDE SEQUENCE</scope>
</reference>
<name>A0A9P0XH72_PIEBR</name>